<dbReference type="AlphaFoldDB" id="A0A419SNH5"/>
<dbReference type="Gene3D" id="3.90.25.10">
    <property type="entry name" value="UDP-galactose 4-epimerase, domain 1"/>
    <property type="match status" value="1"/>
</dbReference>
<evidence type="ECO:0000256" key="1">
    <source>
        <dbReference type="ARBA" id="ARBA00007637"/>
    </source>
</evidence>
<dbReference type="RefSeq" id="WP_120188444.1">
    <property type="nucleotide sequence ID" value="NZ_MCHY01000006.1"/>
</dbReference>
<evidence type="ECO:0000313" key="4">
    <source>
        <dbReference type="Proteomes" id="UP000284219"/>
    </source>
</evidence>
<accession>A0A419SNH5</accession>
<proteinExistence type="inferred from homology"/>
<evidence type="ECO:0000313" key="3">
    <source>
        <dbReference type="EMBL" id="RKD25769.1"/>
    </source>
</evidence>
<dbReference type="PANTHER" id="PTHR43000">
    <property type="entry name" value="DTDP-D-GLUCOSE 4,6-DEHYDRATASE-RELATED"/>
    <property type="match status" value="1"/>
</dbReference>
<evidence type="ECO:0000259" key="2">
    <source>
        <dbReference type="Pfam" id="PF01370"/>
    </source>
</evidence>
<dbReference type="Pfam" id="PF01370">
    <property type="entry name" value="Epimerase"/>
    <property type="match status" value="1"/>
</dbReference>
<keyword evidence="4" id="KW-1185">Reference proteome</keyword>
<dbReference type="InterPro" id="IPR001509">
    <property type="entry name" value="Epimerase_deHydtase"/>
</dbReference>
<comment type="similarity">
    <text evidence="1">Belongs to the NAD(P)-dependent epimerase/dehydratase family.</text>
</comment>
<reference evidence="3 4" key="1">
    <citation type="submission" date="2016-08" db="EMBL/GenBank/DDBJ databases">
        <title>Novel Firmicute Genomes.</title>
        <authorList>
            <person name="Poppleton D.I."/>
            <person name="Gribaldo S."/>
        </authorList>
    </citation>
    <scope>NUCLEOTIDE SEQUENCE [LARGE SCALE GENOMIC DNA]</scope>
    <source>
        <strain evidence="3 4">RAOx-1</strain>
    </source>
</reference>
<dbReference type="EMBL" id="MCHY01000006">
    <property type="protein sequence ID" value="RKD25769.1"/>
    <property type="molecule type" value="Genomic_DNA"/>
</dbReference>
<dbReference type="Gene3D" id="3.40.50.720">
    <property type="entry name" value="NAD(P)-binding Rossmann-like Domain"/>
    <property type="match status" value="1"/>
</dbReference>
<dbReference type="OrthoDB" id="9811743at2"/>
<feature type="domain" description="NAD-dependent epimerase/dehydratase" evidence="2">
    <location>
        <begin position="4"/>
        <end position="241"/>
    </location>
</feature>
<dbReference type="SUPFAM" id="SSF51735">
    <property type="entry name" value="NAD(P)-binding Rossmann-fold domains"/>
    <property type="match status" value="1"/>
</dbReference>
<organism evidence="3 4">
    <name type="scientific">Ammoniphilus oxalaticus</name>
    <dbReference type="NCBI Taxonomy" id="66863"/>
    <lineage>
        <taxon>Bacteria</taxon>
        <taxon>Bacillati</taxon>
        <taxon>Bacillota</taxon>
        <taxon>Bacilli</taxon>
        <taxon>Bacillales</taxon>
        <taxon>Paenibacillaceae</taxon>
        <taxon>Aneurinibacillus group</taxon>
        <taxon>Ammoniphilus</taxon>
    </lineage>
</organism>
<dbReference type="PRINTS" id="PR01713">
    <property type="entry name" value="NUCEPIMERASE"/>
</dbReference>
<comment type="caution">
    <text evidence="3">The sequence shown here is derived from an EMBL/GenBank/DDBJ whole genome shotgun (WGS) entry which is preliminary data.</text>
</comment>
<gene>
    <name evidence="3" type="ORF">BEP19_02170</name>
</gene>
<name>A0A419SNH5_9BACL</name>
<dbReference type="Proteomes" id="UP000284219">
    <property type="component" value="Unassembled WGS sequence"/>
</dbReference>
<dbReference type="InterPro" id="IPR036291">
    <property type="entry name" value="NAD(P)-bd_dom_sf"/>
</dbReference>
<protein>
    <submittedName>
        <fullName evidence="3">UDP-glucose 4-epimerase</fullName>
    </submittedName>
</protein>
<sequence length="314" mass="35263">MKKVIVTGCAGFIGSALSDRLLRDGYHVTGIDCFTDNYDPKMKLKNLEPLFEREQFEFIGKRISEVDWESLFTPDTILFHQAAMPGVRASWGQRFDRYLNENILATQRLLEAAKQRSIAKFVYASSSSVYGVTTGRTSEQLLPQPHSPYGVTKLSGEQLCGLYAANYGVPTVALRYFTVYGPGQRPDMAFHRFIRAMLRDEAIPVFGDGSQSRDFTYVDDIVEANLLAAKSVCHGEVFNIGGKSRIAINDVISLLERLLGVKAKIEWLPAQAGDPPHTWADITKAEQMLGYNPQIPLEFGLQQQICYLRDFYNV</sequence>